<evidence type="ECO:0000256" key="1">
    <source>
        <dbReference type="ARBA" id="ARBA00022723"/>
    </source>
</evidence>
<reference evidence="4 5" key="1">
    <citation type="submission" date="2023-12" db="EMBL/GenBank/DDBJ databases">
        <title>Genome sequencing and assembly of bacterial species from a model synthetic community.</title>
        <authorList>
            <person name="Hogle S.L."/>
        </authorList>
    </citation>
    <scope>NUCLEOTIDE SEQUENCE [LARGE SCALE GENOMIC DNA]</scope>
    <source>
        <strain evidence="4 5">HAMBI_3031</strain>
    </source>
</reference>
<name>A0ABZ0VZY9_9BACT</name>
<keyword evidence="5" id="KW-1185">Reference proteome</keyword>
<proteinExistence type="predicted"/>
<keyword evidence="1" id="KW-0479">Metal-binding</keyword>
<evidence type="ECO:0000313" key="5">
    <source>
        <dbReference type="Proteomes" id="UP001325680"/>
    </source>
</evidence>
<evidence type="ECO:0000256" key="3">
    <source>
        <dbReference type="SAM" id="SignalP"/>
    </source>
</evidence>
<dbReference type="SUPFAM" id="SSF51126">
    <property type="entry name" value="Pectin lyase-like"/>
    <property type="match status" value="1"/>
</dbReference>
<dbReference type="Proteomes" id="UP001325680">
    <property type="component" value="Chromosome"/>
</dbReference>
<evidence type="ECO:0000313" key="4">
    <source>
        <dbReference type="EMBL" id="WQD36391.1"/>
    </source>
</evidence>
<dbReference type="InterPro" id="IPR012334">
    <property type="entry name" value="Pectin_lyas_fold"/>
</dbReference>
<dbReference type="RefSeq" id="WP_114790033.1">
    <property type="nucleotide sequence ID" value="NZ_CP139960.1"/>
</dbReference>
<evidence type="ECO:0000256" key="2">
    <source>
        <dbReference type="ARBA" id="ARBA00023180"/>
    </source>
</evidence>
<dbReference type="PANTHER" id="PTHR42970">
    <property type="entry name" value="PECTATE LYASE C-RELATED"/>
    <property type="match status" value="1"/>
</dbReference>
<gene>
    <name evidence="4" type="ORF">U0035_12015</name>
</gene>
<dbReference type="InterPro" id="IPR052063">
    <property type="entry name" value="Polysaccharide_Lyase_1"/>
</dbReference>
<keyword evidence="3" id="KW-0732">Signal</keyword>
<dbReference type="PANTHER" id="PTHR42970:SF1">
    <property type="entry name" value="PECTATE LYASE C-RELATED"/>
    <property type="match status" value="1"/>
</dbReference>
<dbReference type="Gene3D" id="2.160.20.10">
    <property type="entry name" value="Single-stranded right-handed beta-helix, Pectin lyase-like"/>
    <property type="match status" value="1"/>
</dbReference>
<sequence length="469" mass="51014">MKRILYILLGILITKGISAQTIAFPGAEGFGKYATGGRGGKVVTVSNLNDDGPGSFRAAFKEYPGEPITVVFSVAGIIELQSPLKISRSNITIAGQTAPGNGICLKGNSFIINGAGDKTGVRGNIIIRYLRSRPGAKIANGVYGFNMENSQNIIIDHCSFTWANEECAAMYDIKNVTVQWSIISEGLYNANHHKGLRAYGGVWGGQNASYHHNLISNQNSRTVRFNGARAHDTLAVVDYSNNVIFNWKSANACYGGEVDIPGGKSAINLVNNYYIPGPATEKELKFVKANYNPAKAKGFGQWYLKGNVMEGHKKLSANNSSGIDLSEFPEQYKKQALVTAPFPIAIPIVLQSAREAYQLVLSQVGASLPKYDSVDQRLIAEAKSQKASWGEKGIINDASDAGGWPVYQYINAPVDTDKDGMPDEWELKNGLNPERIDSNEYQLSKEYTSIEVYINGLGSKRPSIPVNKK</sequence>
<feature type="chain" id="PRO_5046802478" evidence="3">
    <location>
        <begin position="20"/>
        <end position="469"/>
    </location>
</feature>
<accession>A0ABZ0VZY9</accession>
<dbReference type="EMBL" id="CP139960">
    <property type="protein sequence ID" value="WQD36391.1"/>
    <property type="molecule type" value="Genomic_DNA"/>
</dbReference>
<dbReference type="InterPro" id="IPR011050">
    <property type="entry name" value="Pectin_lyase_fold/virulence"/>
</dbReference>
<keyword evidence="2" id="KW-0325">Glycoprotein</keyword>
<organism evidence="4 5">
    <name type="scientific">Niabella yanshanensis</name>
    <dbReference type="NCBI Taxonomy" id="577386"/>
    <lineage>
        <taxon>Bacteria</taxon>
        <taxon>Pseudomonadati</taxon>
        <taxon>Bacteroidota</taxon>
        <taxon>Chitinophagia</taxon>
        <taxon>Chitinophagales</taxon>
        <taxon>Chitinophagaceae</taxon>
        <taxon>Niabella</taxon>
    </lineage>
</organism>
<keyword evidence="4" id="KW-0456">Lyase</keyword>
<dbReference type="GO" id="GO:0016829">
    <property type="term" value="F:lyase activity"/>
    <property type="evidence" value="ECO:0007669"/>
    <property type="project" value="UniProtKB-KW"/>
</dbReference>
<feature type="signal peptide" evidence="3">
    <location>
        <begin position="1"/>
        <end position="19"/>
    </location>
</feature>
<protein>
    <submittedName>
        <fullName evidence="4">Pectate lyase</fullName>
    </submittedName>
</protein>